<dbReference type="Proteomes" id="UP001595632">
    <property type="component" value="Unassembled WGS sequence"/>
</dbReference>
<protein>
    <submittedName>
        <fullName evidence="7">Lysylphosphatidylglycerol synthase transmembrane domain-containing protein</fullName>
    </submittedName>
</protein>
<evidence type="ECO:0000256" key="1">
    <source>
        <dbReference type="ARBA" id="ARBA00004651"/>
    </source>
</evidence>
<name>A0ABV7GVM8_9RHOB</name>
<evidence type="ECO:0000256" key="2">
    <source>
        <dbReference type="ARBA" id="ARBA00022475"/>
    </source>
</evidence>
<evidence type="ECO:0000256" key="6">
    <source>
        <dbReference type="SAM" id="Phobius"/>
    </source>
</evidence>
<comment type="caution">
    <text evidence="7">The sequence shown here is derived from an EMBL/GenBank/DDBJ whole genome shotgun (WGS) entry which is preliminary data.</text>
</comment>
<feature type="transmembrane region" description="Helical" evidence="6">
    <location>
        <begin position="41"/>
        <end position="60"/>
    </location>
</feature>
<gene>
    <name evidence="7" type="ORF">ACFOGP_16045</name>
</gene>
<evidence type="ECO:0000256" key="4">
    <source>
        <dbReference type="ARBA" id="ARBA00022989"/>
    </source>
</evidence>
<dbReference type="Pfam" id="PF03706">
    <property type="entry name" value="LPG_synthase_TM"/>
    <property type="match status" value="1"/>
</dbReference>
<dbReference type="PANTHER" id="PTHR39087:SF2">
    <property type="entry name" value="UPF0104 MEMBRANE PROTEIN MJ1595"/>
    <property type="match status" value="1"/>
</dbReference>
<feature type="transmembrane region" description="Helical" evidence="6">
    <location>
        <begin position="219"/>
        <end position="238"/>
    </location>
</feature>
<evidence type="ECO:0000256" key="5">
    <source>
        <dbReference type="ARBA" id="ARBA00023136"/>
    </source>
</evidence>
<feature type="transmembrane region" description="Helical" evidence="6">
    <location>
        <begin position="148"/>
        <end position="170"/>
    </location>
</feature>
<feature type="transmembrane region" description="Helical" evidence="6">
    <location>
        <begin position="244"/>
        <end position="263"/>
    </location>
</feature>
<dbReference type="PANTHER" id="PTHR39087">
    <property type="entry name" value="UPF0104 MEMBRANE PROTEIN MJ1595"/>
    <property type="match status" value="1"/>
</dbReference>
<feature type="transmembrane region" description="Helical" evidence="6">
    <location>
        <begin position="125"/>
        <end position="142"/>
    </location>
</feature>
<keyword evidence="8" id="KW-1185">Reference proteome</keyword>
<feature type="transmembrane region" description="Helical" evidence="6">
    <location>
        <begin position="302"/>
        <end position="321"/>
    </location>
</feature>
<organism evidence="7 8">
    <name type="scientific">Psychromarinibacter halotolerans</name>
    <dbReference type="NCBI Taxonomy" id="1775175"/>
    <lineage>
        <taxon>Bacteria</taxon>
        <taxon>Pseudomonadati</taxon>
        <taxon>Pseudomonadota</taxon>
        <taxon>Alphaproteobacteria</taxon>
        <taxon>Rhodobacterales</taxon>
        <taxon>Paracoccaceae</taxon>
        <taxon>Psychromarinibacter</taxon>
    </lineage>
</organism>
<dbReference type="RefSeq" id="WP_275631493.1">
    <property type="nucleotide sequence ID" value="NZ_JARGYD010000001.1"/>
</dbReference>
<keyword evidence="3 6" id="KW-0812">Transmembrane</keyword>
<accession>A0ABV7GVM8</accession>
<keyword evidence="2" id="KW-1003">Cell membrane</keyword>
<evidence type="ECO:0000313" key="8">
    <source>
        <dbReference type="Proteomes" id="UP001595632"/>
    </source>
</evidence>
<evidence type="ECO:0000256" key="3">
    <source>
        <dbReference type="ARBA" id="ARBA00022692"/>
    </source>
</evidence>
<evidence type="ECO:0000313" key="7">
    <source>
        <dbReference type="EMBL" id="MFC3144234.1"/>
    </source>
</evidence>
<keyword evidence="5 6" id="KW-0472">Membrane</keyword>
<proteinExistence type="predicted"/>
<comment type="subcellular location">
    <subcellularLocation>
        <location evidence="1">Cell membrane</location>
        <topology evidence="1">Multi-pass membrane protein</topology>
    </subcellularLocation>
</comment>
<dbReference type="EMBL" id="JBHRTB010000010">
    <property type="protein sequence ID" value="MFC3144234.1"/>
    <property type="molecule type" value="Genomic_DNA"/>
</dbReference>
<reference evidence="8" key="1">
    <citation type="journal article" date="2019" name="Int. J. Syst. Evol. Microbiol.">
        <title>The Global Catalogue of Microorganisms (GCM) 10K type strain sequencing project: providing services to taxonomists for standard genome sequencing and annotation.</title>
        <authorList>
            <consortium name="The Broad Institute Genomics Platform"/>
            <consortium name="The Broad Institute Genome Sequencing Center for Infectious Disease"/>
            <person name="Wu L."/>
            <person name="Ma J."/>
        </authorList>
    </citation>
    <scope>NUCLEOTIDE SEQUENCE [LARGE SCALE GENOMIC DNA]</scope>
    <source>
        <strain evidence="8">KCTC 52366</strain>
    </source>
</reference>
<dbReference type="InterPro" id="IPR022791">
    <property type="entry name" value="L-PG_synthase/AglD"/>
</dbReference>
<sequence>MTAGKARHLAVGFAVAAFFCWLIVRQLDFQTFLADLSEARIGWLVAAVAVFFAGYACRIARWRAMLQRDNPTVSWATCAGPFMASIAANNVLPFRAGDILRVFAFRRRIGVGGAEVLATLVVERLLDLLVLLMLMGGALLYFKPDTMALLGLGAGALIAIAFGILLVLLFPQVFRPLVTWGVRLLGRLSPKVGSWVDGHATSVLDTAIWLSKGAVMPRLLAWSVVAWLFEGLVFYSVAQSLPAIADAMGGWLALPVGTLATLIPSTPGYAGTFDYFVIQAMTSIGNAVSAATAYALLVHAALWLPATLVGGLWLVIAAPGARRAAQDVS</sequence>
<keyword evidence="4 6" id="KW-1133">Transmembrane helix</keyword>